<sequence>MSAAAAARPSGTCPDAAGRPGPARLGPGGGWSWFVEAGWAMHADGVGWRVTQQVVQ</sequence>
<dbReference type="RefSeq" id="WP_201805068.1">
    <property type="nucleotide sequence ID" value="NZ_JAERRI010000008.1"/>
</dbReference>
<evidence type="ECO:0000313" key="2">
    <source>
        <dbReference type="EMBL" id="MBL1091063.1"/>
    </source>
</evidence>
<comment type="caution">
    <text evidence="2">The sequence shown here is derived from an EMBL/GenBank/DDBJ whole genome shotgun (WGS) entry which is preliminary data.</text>
</comment>
<evidence type="ECO:0000256" key="1">
    <source>
        <dbReference type="SAM" id="MobiDB-lite"/>
    </source>
</evidence>
<feature type="region of interest" description="Disordered" evidence="1">
    <location>
        <begin position="1"/>
        <end position="28"/>
    </location>
</feature>
<reference evidence="2 3" key="1">
    <citation type="submission" date="2021-01" db="EMBL/GenBank/DDBJ databases">
        <title>WGS of actinomycetes isolated from Thailand.</title>
        <authorList>
            <person name="Thawai C."/>
        </authorList>
    </citation>
    <scope>NUCLEOTIDE SEQUENCE [LARGE SCALE GENOMIC DNA]</scope>
    <source>
        <strain evidence="2 3">CH9-7</strain>
    </source>
</reference>
<keyword evidence="3" id="KW-1185">Reference proteome</keyword>
<protein>
    <submittedName>
        <fullName evidence="2">Uncharacterized protein</fullName>
    </submittedName>
</protein>
<evidence type="ECO:0000313" key="3">
    <source>
        <dbReference type="Proteomes" id="UP000629371"/>
    </source>
</evidence>
<accession>A0ABS1MTJ1</accession>
<proteinExistence type="predicted"/>
<feature type="compositionally biased region" description="Low complexity" evidence="1">
    <location>
        <begin position="16"/>
        <end position="25"/>
    </location>
</feature>
<gene>
    <name evidence="2" type="ORF">JK360_16925</name>
</gene>
<dbReference type="EMBL" id="JAERRI010000008">
    <property type="protein sequence ID" value="MBL1091063.1"/>
    <property type="molecule type" value="Genomic_DNA"/>
</dbReference>
<organism evidence="2 3">
    <name type="scientific">Streptomyces siderophoricus</name>
    <dbReference type="NCBI Taxonomy" id="2802281"/>
    <lineage>
        <taxon>Bacteria</taxon>
        <taxon>Bacillati</taxon>
        <taxon>Actinomycetota</taxon>
        <taxon>Actinomycetes</taxon>
        <taxon>Kitasatosporales</taxon>
        <taxon>Streptomycetaceae</taxon>
        <taxon>Streptomyces</taxon>
    </lineage>
</organism>
<dbReference type="Proteomes" id="UP000629371">
    <property type="component" value="Unassembled WGS sequence"/>
</dbReference>
<name>A0ABS1MTJ1_9ACTN</name>